<dbReference type="GO" id="GO:0003677">
    <property type="term" value="F:DNA binding"/>
    <property type="evidence" value="ECO:0007669"/>
    <property type="project" value="UniProtKB-KW"/>
</dbReference>
<protein>
    <submittedName>
        <fullName evidence="5">DNA-binding PucR family transcriptional regulator</fullName>
    </submittedName>
</protein>
<comment type="similarity">
    <text evidence="1">Belongs to the CdaR family.</text>
</comment>
<reference evidence="5 6" key="1">
    <citation type="submission" date="2023-04" db="EMBL/GenBank/DDBJ databases">
        <title>Forest soil microbial communities from Buena Vista Peninsula, Colon Province, Panama.</title>
        <authorList>
            <person name="Bouskill N."/>
        </authorList>
    </citation>
    <scope>NUCLEOTIDE SEQUENCE [LARGE SCALE GENOMIC DNA]</scope>
    <source>
        <strain evidence="5 6">CFH S0262</strain>
    </source>
</reference>
<dbReference type="PANTHER" id="PTHR33744">
    <property type="entry name" value="CARBOHYDRATE DIACID REGULATOR"/>
    <property type="match status" value="1"/>
</dbReference>
<dbReference type="Proteomes" id="UP001160334">
    <property type="component" value="Unassembled WGS sequence"/>
</dbReference>
<sequence length="404" mass="44216">MDDEPRADLWLRTYLTTTLTREELSEFLGGLETSFTADVPELASDPELKRDLRVAIRSQLAAFLDAGAPTADGSVGAPVSKEAHALARTVAQRGLELRVLSQLYHAGHRAMLGFATEFLDHADLDPKFKLQVLATMWSQTSELLNAMLDELAVTYSQERERLLQDAISSRITTVREILDGGGGDVAAASARLGYPLHRIHTAIIAWVDESVSLTGSLESAVGRLAGQRRHLSVPSGAHGVWSWIAHDDSDTGAIAIDPTTIPTGVRVAVGEAATGIDGFRHSHREAQAAQRIAETGKRRNTVTRYADVEVVSMLSADPIRMRTLVERELAGLLGEDAAAERLRDTLREVLACQGNHEAAARRLGVHKNTVRYRIQRVEGILGHDFPRRRLKLELALECFDVFGT</sequence>
<dbReference type="SUPFAM" id="SSF46689">
    <property type="entry name" value="Homeodomain-like"/>
    <property type="match status" value="1"/>
</dbReference>
<dbReference type="InterPro" id="IPR009057">
    <property type="entry name" value="Homeodomain-like_sf"/>
</dbReference>
<evidence type="ECO:0000259" key="2">
    <source>
        <dbReference type="Pfam" id="PF13556"/>
    </source>
</evidence>
<organism evidence="5 6">
    <name type="scientific">Prescottella agglutinans</name>
    <dbReference type="NCBI Taxonomy" id="1644129"/>
    <lineage>
        <taxon>Bacteria</taxon>
        <taxon>Bacillati</taxon>
        <taxon>Actinomycetota</taxon>
        <taxon>Actinomycetes</taxon>
        <taxon>Mycobacteriales</taxon>
        <taxon>Nocardiaceae</taxon>
        <taxon>Prescottella</taxon>
    </lineage>
</organism>
<evidence type="ECO:0000256" key="1">
    <source>
        <dbReference type="ARBA" id="ARBA00006754"/>
    </source>
</evidence>
<dbReference type="PANTHER" id="PTHR33744:SF1">
    <property type="entry name" value="DNA-BINDING TRANSCRIPTIONAL ACTIVATOR ADER"/>
    <property type="match status" value="1"/>
</dbReference>
<dbReference type="RefSeq" id="WP_280759161.1">
    <property type="nucleotide sequence ID" value="NZ_JARXVC010000002.1"/>
</dbReference>
<feature type="domain" description="RsbT co-antagonist protein RsbRD N-terminal" evidence="3">
    <location>
        <begin position="35"/>
        <end position="168"/>
    </location>
</feature>
<feature type="domain" description="CdaR GGDEF-like" evidence="4">
    <location>
        <begin position="184"/>
        <end position="292"/>
    </location>
</feature>
<dbReference type="InterPro" id="IPR025736">
    <property type="entry name" value="PucR_C-HTH_dom"/>
</dbReference>
<comment type="caution">
    <text evidence="5">The sequence shown here is derived from an EMBL/GenBank/DDBJ whole genome shotgun (WGS) entry which is preliminary data.</text>
</comment>
<dbReference type="Pfam" id="PF14361">
    <property type="entry name" value="RsbRD_N"/>
    <property type="match status" value="1"/>
</dbReference>
<evidence type="ECO:0000313" key="6">
    <source>
        <dbReference type="Proteomes" id="UP001160334"/>
    </source>
</evidence>
<dbReference type="Pfam" id="PF17853">
    <property type="entry name" value="GGDEF_2"/>
    <property type="match status" value="1"/>
</dbReference>
<feature type="domain" description="PucR C-terminal helix-turn-helix" evidence="2">
    <location>
        <begin position="342"/>
        <end position="397"/>
    </location>
</feature>
<dbReference type="InterPro" id="IPR025751">
    <property type="entry name" value="RsbRD_N_dom"/>
</dbReference>
<evidence type="ECO:0000313" key="5">
    <source>
        <dbReference type="EMBL" id="MDH6279789.1"/>
    </source>
</evidence>
<dbReference type="InterPro" id="IPR042070">
    <property type="entry name" value="PucR_C-HTH_sf"/>
</dbReference>
<dbReference type="Pfam" id="PF13556">
    <property type="entry name" value="HTH_30"/>
    <property type="match status" value="1"/>
</dbReference>
<keyword evidence="5" id="KW-0238">DNA-binding</keyword>
<evidence type="ECO:0000259" key="3">
    <source>
        <dbReference type="Pfam" id="PF14361"/>
    </source>
</evidence>
<gene>
    <name evidence="5" type="ORF">M2280_000998</name>
</gene>
<proteinExistence type="inferred from homology"/>
<keyword evidence="6" id="KW-1185">Reference proteome</keyword>
<evidence type="ECO:0000259" key="4">
    <source>
        <dbReference type="Pfam" id="PF17853"/>
    </source>
</evidence>
<dbReference type="InterPro" id="IPR051448">
    <property type="entry name" value="CdaR-like_regulators"/>
</dbReference>
<accession>A0ABT6M8P9</accession>
<dbReference type="InterPro" id="IPR041522">
    <property type="entry name" value="CdaR_GGDEF"/>
</dbReference>
<dbReference type="Gene3D" id="1.10.10.2840">
    <property type="entry name" value="PucR C-terminal helix-turn-helix domain"/>
    <property type="match status" value="1"/>
</dbReference>
<dbReference type="EMBL" id="JARXVC010000002">
    <property type="protein sequence ID" value="MDH6279789.1"/>
    <property type="molecule type" value="Genomic_DNA"/>
</dbReference>
<name>A0ABT6M8P9_9NOCA</name>